<name>A0AB39RXM4_9ACTN</name>
<dbReference type="AlphaFoldDB" id="A0AB39RXM4"/>
<evidence type="ECO:0000256" key="1">
    <source>
        <dbReference type="SAM" id="MobiDB-lite"/>
    </source>
</evidence>
<evidence type="ECO:0000313" key="2">
    <source>
        <dbReference type="EMBL" id="XDQ59416.1"/>
    </source>
</evidence>
<reference evidence="2" key="1">
    <citation type="submission" date="2024-07" db="EMBL/GenBank/DDBJ databases">
        <authorList>
            <person name="Yu S.T."/>
        </authorList>
    </citation>
    <scope>NUCLEOTIDE SEQUENCE</scope>
    <source>
        <strain evidence="2">R35</strain>
    </source>
</reference>
<organism evidence="2">
    <name type="scientific">Streptomyces sp. R35</name>
    <dbReference type="NCBI Taxonomy" id="3238630"/>
    <lineage>
        <taxon>Bacteria</taxon>
        <taxon>Bacillati</taxon>
        <taxon>Actinomycetota</taxon>
        <taxon>Actinomycetes</taxon>
        <taxon>Kitasatosporales</taxon>
        <taxon>Streptomycetaceae</taxon>
        <taxon>Streptomyces</taxon>
    </lineage>
</organism>
<dbReference type="RefSeq" id="WP_369253844.1">
    <property type="nucleotide sequence ID" value="NZ_CP163440.1"/>
</dbReference>
<dbReference type="EMBL" id="CP163440">
    <property type="protein sequence ID" value="XDQ59416.1"/>
    <property type="molecule type" value="Genomic_DNA"/>
</dbReference>
<proteinExistence type="predicted"/>
<protein>
    <submittedName>
        <fullName evidence="2">Uncharacterized protein</fullName>
    </submittedName>
</protein>
<feature type="region of interest" description="Disordered" evidence="1">
    <location>
        <begin position="272"/>
        <end position="291"/>
    </location>
</feature>
<feature type="compositionally biased region" description="Low complexity" evidence="1">
    <location>
        <begin position="278"/>
        <end position="287"/>
    </location>
</feature>
<feature type="region of interest" description="Disordered" evidence="1">
    <location>
        <begin position="224"/>
        <end position="244"/>
    </location>
</feature>
<gene>
    <name evidence="2" type="ORF">AB5J50_00560</name>
</gene>
<accession>A0AB39RXM4</accession>
<sequence>MLASNLDNVITELHAVLLHSDLADMAERPEGIERDAALSMTLGKQGYRPPWPRGAGEAASWEIQQIQKLLRRAEVLVISPAAHAAVMAAAATLEPADVSTLDRDRDVLVPSGLLVLPEPIVVVNRTGSLSDTRAFGWQFVTQHQILPTAQYSGVQVTTFMDRDGPVQPTGWRQAVSQARASGSPLPPLMPDGMYGMRGDACLAEESTEMMADLSERHRELQKALGQASQWRTEPVPETGEWGGGRVDDPYDDFVGRYMFAFWRLITQGVTAAGGSGVRPGPSGVDGSVPRDPDVRVIRLAAPSPRPSDPAGEEKRVYHHRWPVRMHKVRQWYPSLQEHRVIWRGPYIKGPADAPLMMGEKAYLVDS</sequence>